<dbReference type="PANTHER" id="PTHR41523:SF8">
    <property type="entry name" value="ETHYLENE RESPONSE SENSOR PROTEIN"/>
    <property type="match status" value="1"/>
</dbReference>
<gene>
    <name evidence="9" type="ORF">F5984_14435</name>
</gene>
<comment type="catalytic activity">
    <reaction evidence="1">
        <text>ATP + protein L-histidine = ADP + protein N-phospho-L-histidine.</text>
        <dbReference type="EC" id="2.7.13.3"/>
    </reaction>
</comment>
<keyword evidence="6" id="KW-0418">Kinase</keyword>
<dbReference type="SMART" id="SM00387">
    <property type="entry name" value="HATPase_c"/>
    <property type="match status" value="1"/>
</dbReference>
<dbReference type="InterPro" id="IPR003594">
    <property type="entry name" value="HATPase_dom"/>
</dbReference>
<evidence type="ECO:0000256" key="4">
    <source>
        <dbReference type="ARBA" id="ARBA00022679"/>
    </source>
</evidence>
<sequence>MKLLVAFIGSILIGIATSGYSQPLSLTTQEVETLKQKLAVSTEDTSKVLSLWRLARYHTMTEPQQALVYATESIALARKLTYTYGELVSLQALSFVATITGDWQTGMRTAYEGLRISQAKYPDLIIVFYNLIALVYEKQQDSRQRLEWLLKAYHDPKLASLPNNGKWLIYHNIGEAYENLNVLDSAMYFAKSIDVHCRRLNIPIEVSYANAIMGRVEKKRGHYPLALNHLRIAIRFARQSGNLFLESEQSVDLAGVFQAMGQSDSALVYAGRALDGGRKFKNLVLTASAAKLLAQLYEPVNPAKAIAYLKLLNATDDSLYTTTRIIQTQNIIKSEQQRERDLIDAKKEYDYAIRQKTLIGLLIFLGFMSVVLFHNNRQKQKGNAVLLAKNREISRQKDEIAKTAEQKQILLSELQHRVKNNLQYVISLLEIQKESVSFSTIDDLIRNNQNRIHSIALLHKKLNVDEGVKDVDLKRYVTELAELVKDSYDTRETHVSLFTTCEIDTLSIAKALPLGLIIVELISNSMKHAFANQPDGLINIEIKQQKNTKTNYLGYIDNGTGFDFNQLQTKGLGIEIIKGLIDQLNGRVETRSTKGFELKLYF</sequence>
<organism evidence="9 10">
    <name type="scientific">Rudanella paleaurantiibacter</name>
    <dbReference type="NCBI Taxonomy" id="2614655"/>
    <lineage>
        <taxon>Bacteria</taxon>
        <taxon>Pseudomonadati</taxon>
        <taxon>Bacteroidota</taxon>
        <taxon>Cytophagia</taxon>
        <taxon>Cytophagales</taxon>
        <taxon>Cytophagaceae</taxon>
        <taxon>Rudanella</taxon>
    </lineage>
</organism>
<dbReference type="InterPro" id="IPR011495">
    <property type="entry name" value="Sig_transdc_His_kin_sub2_dim/P"/>
</dbReference>
<evidence type="ECO:0000256" key="6">
    <source>
        <dbReference type="ARBA" id="ARBA00022777"/>
    </source>
</evidence>
<dbReference type="Gene3D" id="3.30.565.10">
    <property type="entry name" value="Histidine kinase-like ATPase, C-terminal domain"/>
    <property type="match status" value="1"/>
</dbReference>
<feature type="domain" description="Histidine kinase" evidence="8">
    <location>
        <begin position="413"/>
        <end position="602"/>
    </location>
</feature>
<evidence type="ECO:0000256" key="2">
    <source>
        <dbReference type="ARBA" id="ARBA00012438"/>
    </source>
</evidence>
<keyword evidence="3" id="KW-0597">Phosphoprotein</keyword>
<dbReference type="AlphaFoldDB" id="A0A7J5TZ69"/>
<evidence type="ECO:0000256" key="7">
    <source>
        <dbReference type="ARBA" id="ARBA00022840"/>
    </source>
</evidence>
<dbReference type="Proteomes" id="UP000488299">
    <property type="component" value="Unassembled WGS sequence"/>
</dbReference>
<protein>
    <recommendedName>
        <fullName evidence="2">histidine kinase</fullName>
        <ecNumber evidence="2">2.7.13.3</ecNumber>
    </recommendedName>
</protein>
<dbReference type="Pfam" id="PF02518">
    <property type="entry name" value="HATPase_c"/>
    <property type="match status" value="1"/>
</dbReference>
<evidence type="ECO:0000256" key="5">
    <source>
        <dbReference type="ARBA" id="ARBA00022741"/>
    </source>
</evidence>
<name>A0A7J5TZ69_9BACT</name>
<evidence type="ECO:0000259" key="8">
    <source>
        <dbReference type="PROSITE" id="PS50109"/>
    </source>
</evidence>
<keyword evidence="10" id="KW-1185">Reference proteome</keyword>
<reference evidence="9 10" key="1">
    <citation type="submission" date="2019-10" db="EMBL/GenBank/DDBJ databases">
        <title>Rudanella paleaurantiibacter sp. nov., isolated from sludge.</title>
        <authorList>
            <person name="Xu S.Q."/>
        </authorList>
    </citation>
    <scope>NUCLEOTIDE SEQUENCE [LARGE SCALE GENOMIC DNA]</scope>
    <source>
        <strain evidence="9 10">HX-22-17</strain>
    </source>
</reference>
<evidence type="ECO:0000313" key="9">
    <source>
        <dbReference type="EMBL" id="KAB7730351.1"/>
    </source>
</evidence>
<evidence type="ECO:0000313" key="10">
    <source>
        <dbReference type="Proteomes" id="UP000488299"/>
    </source>
</evidence>
<evidence type="ECO:0000256" key="3">
    <source>
        <dbReference type="ARBA" id="ARBA00022553"/>
    </source>
</evidence>
<dbReference type="Gene3D" id="3.30.450.20">
    <property type="entry name" value="PAS domain"/>
    <property type="match status" value="1"/>
</dbReference>
<dbReference type="RefSeq" id="WP_152124941.1">
    <property type="nucleotide sequence ID" value="NZ_WELI01000005.1"/>
</dbReference>
<evidence type="ECO:0000256" key="1">
    <source>
        <dbReference type="ARBA" id="ARBA00000085"/>
    </source>
</evidence>
<keyword evidence="7" id="KW-0067">ATP-binding</keyword>
<dbReference type="InterPro" id="IPR036890">
    <property type="entry name" value="HATPase_C_sf"/>
</dbReference>
<dbReference type="GO" id="GO:0004673">
    <property type="term" value="F:protein histidine kinase activity"/>
    <property type="evidence" value="ECO:0007669"/>
    <property type="project" value="UniProtKB-EC"/>
</dbReference>
<accession>A0A7J5TZ69</accession>
<dbReference type="Pfam" id="PF07568">
    <property type="entry name" value="HisKA_2"/>
    <property type="match status" value="1"/>
</dbReference>
<dbReference type="EC" id="2.7.13.3" evidence="2"/>
<dbReference type="Gene3D" id="1.25.40.10">
    <property type="entry name" value="Tetratricopeptide repeat domain"/>
    <property type="match status" value="2"/>
</dbReference>
<comment type="caution">
    <text evidence="9">The sequence shown here is derived from an EMBL/GenBank/DDBJ whole genome shotgun (WGS) entry which is preliminary data.</text>
</comment>
<dbReference type="PANTHER" id="PTHR41523">
    <property type="entry name" value="TWO-COMPONENT SYSTEM SENSOR PROTEIN"/>
    <property type="match status" value="1"/>
</dbReference>
<keyword evidence="5" id="KW-0547">Nucleotide-binding</keyword>
<dbReference type="PROSITE" id="PS50109">
    <property type="entry name" value="HIS_KIN"/>
    <property type="match status" value="1"/>
</dbReference>
<dbReference type="SUPFAM" id="SSF48452">
    <property type="entry name" value="TPR-like"/>
    <property type="match status" value="1"/>
</dbReference>
<dbReference type="GO" id="GO:0005524">
    <property type="term" value="F:ATP binding"/>
    <property type="evidence" value="ECO:0007669"/>
    <property type="project" value="UniProtKB-KW"/>
</dbReference>
<dbReference type="InterPro" id="IPR011990">
    <property type="entry name" value="TPR-like_helical_dom_sf"/>
</dbReference>
<dbReference type="SUPFAM" id="SSF55874">
    <property type="entry name" value="ATPase domain of HSP90 chaperone/DNA topoisomerase II/histidine kinase"/>
    <property type="match status" value="1"/>
</dbReference>
<dbReference type="EMBL" id="WELI01000005">
    <property type="protein sequence ID" value="KAB7730351.1"/>
    <property type="molecule type" value="Genomic_DNA"/>
</dbReference>
<proteinExistence type="predicted"/>
<dbReference type="InterPro" id="IPR005467">
    <property type="entry name" value="His_kinase_dom"/>
</dbReference>
<keyword evidence="4" id="KW-0808">Transferase</keyword>